<dbReference type="GO" id="GO:0015074">
    <property type="term" value="P:DNA integration"/>
    <property type="evidence" value="ECO:0007669"/>
    <property type="project" value="InterPro"/>
</dbReference>
<accession>A0A1F7YXX5</accession>
<dbReference type="PANTHER" id="PTHR35004:SF7">
    <property type="entry name" value="INTEGRASE PROTEIN"/>
    <property type="match status" value="1"/>
</dbReference>
<dbReference type="PROSITE" id="PS50994">
    <property type="entry name" value="INTEGRASE"/>
    <property type="match status" value="1"/>
</dbReference>
<dbReference type="InterPro" id="IPR001584">
    <property type="entry name" value="Integrase_cat-core"/>
</dbReference>
<dbReference type="Pfam" id="PF13683">
    <property type="entry name" value="rve_3"/>
    <property type="match status" value="1"/>
</dbReference>
<dbReference type="Proteomes" id="UP000177169">
    <property type="component" value="Unassembled WGS sequence"/>
</dbReference>
<dbReference type="InterPro" id="IPR009057">
    <property type="entry name" value="Homeodomain-like_sf"/>
</dbReference>
<dbReference type="InterPro" id="IPR012337">
    <property type="entry name" value="RNaseH-like_sf"/>
</dbReference>
<dbReference type="GO" id="GO:0003676">
    <property type="term" value="F:nucleic acid binding"/>
    <property type="evidence" value="ECO:0007669"/>
    <property type="project" value="InterPro"/>
</dbReference>
<feature type="domain" description="Integrase catalytic" evidence="1">
    <location>
        <begin position="160"/>
        <end position="321"/>
    </location>
</feature>
<dbReference type="SUPFAM" id="SSF46689">
    <property type="entry name" value="Homeodomain-like"/>
    <property type="match status" value="1"/>
</dbReference>
<proteinExistence type="predicted"/>
<reference evidence="2 3" key="1">
    <citation type="journal article" date="2016" name="Nat. Commun.">
        <title>Thousands of microbial genomes shed light on interconnected biogeochemical processes in an aquifer system.</title>
        <authorList>
            <person name="Anantharaman K."/>
            <person name="Brown C.T."/>
            <person name="Hug L.A."/>
            <person name="Sharon I."/>
            <person name="Castelle C.J."/>
            <person name="Probst A.J."/>
            <person name="Thomas B.C."/>
            <person name="Singh A."/>
            <person name="Wilkins M.J."/>
            <person name="Karaoz U."/>
            <person name="Brodie E.L."/>
            <person name="Williams K.H."/>
            <person name="Hubbard S.S."/>
            <person name="Banfield J.F."/>
        </authorList>
    </citation>
    <scope>NUCLEOTIDE SEQUENCE [LARGE SCALE GENOMIC DNA]</scope>
</reference>
<organism evidence="2 3">
    <name type="scientific">Candidatus Woesebacteria bacterium RIFCSPHIGHO2_02_FULL_39_13</name>
    <dbReference type="NCBI Taxonomy" id="1802505"/>
    <lineage>
        <taxon>Bacteria</taxon>
        <taxon>Candidatus Woeseibacteriota</taxon>
    </lineage>
</organism>
<sequence length="331" mass="39417">MRAFKILPVGTIKAANLSKDALKRLTWIDWYFDHGSNAESTCRHFSISKSVFYRWFNRFNKYNLCSLEFDTKTRRPHKLREMTTDPKILQKIYAIRLNDPEKSKYEIHEELKRQKIKVAHNVIQKVINRHYELRNVNHKEKVKAGRKRSIARIKAKRELRNKYPGVLVEIDTKHLYILGKRFYLFAAIDTKSKLGFIHAYKNGSSLSGADFLLKVIAHFPFKIEAVNTDNGSEYLLNFHKLCEGLSIIHYFTHPSSPKMNPQVERFIQTVQYEFFNYQDDLINDLDMINQRCQIFNDKYNHKRFHKALNYKTPAEYVKYYYQKKGEQPFSI</sequence>
<dbReference type="PANTHER" id="PTHR35004">
    <property type="entry name" value="TRANSPOSASE RV3428C-RELATED"/>
    <property type="match status" value="1"/>
</dbReference>
<protein>
    <recommendedName>
        <fullName evidence="1">Integrase catalytic domain-containing protein</fullName>
    </recommendedName>
</protein>
<dbReference type="Gene3D" id="3.30.420.10">
    <property type="entry name" value="Ribonuclease H-like superfamily/Ribonuclease H"/>
    <property type="match status" value="1"/>
</dbReference>
<dbReference type="InterPro" id="IPR036397">
    <property type="entry name" value="RNaseH_sf"/>
</dbReference>
<dbReference type="SUPFAM" id="SSF53098">
    <property type="entry name" value="Ribonuclease H-like"/>
    <property type="match status" value="1"/>
</dbReference>
<name>A0A1F7YXX5_9BACT</name>
<dbReference type="AlphaFoldDB" id="A0A1F7YXX5"/>
<evidence type="ECO:0000313" key="2">
    <source>
        <dbReference type="EMBL" id="OGM32183.1"/>
    </source>
</evidence>
<evidence type="ECO:0000259" key="1">
    <source>
        <dbReference type="PROSITE" id="PS50994"/>
    </source>
</evidence>
<dbReference type="EMBL" id="MGGR01000035">
    <property type="protein sequence ID" value="OGM32183.1"/>
    <property type="molecule type" value="Genomic_DNA"/>
</dbReference>
<comment type="caution">
    <text evidence="2">The sequence shown here is derived from an EMBL/GenBank/DDBJ whole genome shotgun (WGS) entry which is preliminary data.</text>
</comment>
<evidence type="ECO:0000313" key="3">
    <source>
        <dbReference type="Proteomes" id="UP000177169"/>
    </source>
</evidence>
<gene>
    <name evidence="2" type="ORF">A3D01_02265</name>
</gene>